<dbReference type="Gene3D" id="1.20.120.1750">
    <property type="match status" value="1"/>
</dbReference>
<dbReference type="PROSITE" id="PS51873">
    <property type="entry name" value="TRIAD"/>
    <property type="match status" value="1"/>
</dbReference>
<keyword evidence="3" id="KW-0479">Metal-binding</keyword>
<name>A0ABN8T4Y0_9CNID</name>
<dbReference type="PANTHER" id="PTHR22770">
    <property type="entry name" value="UBIQUITIN CONJUGATING ENZYME 7 INTERACTING PROTEIN-RELATED"/>
    <property type="match status" value="1"/>
</dbReference>
<keyword evidence="5" id="KW-0863">Zinc-finger</keyword>
<dbReference type="InterPro" id="IPR044066">
    <property type="entry name" value="TRIAD_supradom"/>
</dbReference>
<evidence type="ECO:0000256" key="6">
    <source>
        <dbReference type="ARBA" id="ARBA00022786"/>
    </source>
</evidence>
<evidence type="ECO:0000256" key="4">
    <source>
        <dbReference type="ARBA" id="ARBA00022737"/>
    </source>
</evidence>
<evidence type="ECO:0000256" key="7">
    <source>
        <dbReference type="ARBA" id="ARBA00022833"/>
    </source>
</evidence>
<evidence type="ECO:0000256" key="5">
    <source>
        <dbReference type="ARBA" id="ARBA00022771"/>
    </source>
</evidence>
<protein>
    <recommendedName>
        <fullName evidence="8">RING-type domain-containing protein</fullName>
    </recommendedName>
</protein>
<dbReference type="SUPFAM" id="SSF57850">
    <property type="entry name" value="RING/U-box"/>
    <property type="match status" value="1"/>
</dbReference>
<dbReference type="PANTHER" id="PTHR22770:SF13">
    <property type="entry name" value="RING-TYPE DOMAIN-CONTAINING PROTEIN"/>
    <property type="match status" value="1"/>
</dbReference>
<sequence length="96" mass="11145">MNMSNLSFIRMMKQQGRYQYCPKCRMAVERITGCDMMHCSQCGASFCWQCGKAISGYDHFGNCGRLEPGFRIPVRQPTVGENLIEKYRKANPRRRL</sequence>
<dbReference type="InterPro" id="IPR002867">
    <property type="entry name" value="IBR_dom"/>
</dbReference>
<reference evidence="9 10" key="1">
    <citation type="submission" date="2022-05" db="EMBL/GenBank/DDBJ databases">
        <authorList>
            <consortium name="Genoscope - CEA"/>
            <person name="William W."/>
        </authorList>
    </citation>
    <scope>NUCLEOTIDE SEQUENCE [LARGE SCALE GENOMIC DNA]</scope>
</reference>
<evidence type="ECO:0000256" key="3">
    <source>
        <dbReference type="ARBA" id="ARBA00022723"/>
    </source>
</evidence>
<proteinExistence type="predicted"/>
<dbReference type="EMBL" id="CALNXI010007776">
    <property type="protein sequence ID" value="CAH3199398.1"/>
    <property type="molecule type" value="Genomic_DNA"/>
</dbReference>
<evidence type="ECO:0000259" key="8">
    <source>
        <dbReference type="PROSITE" id="PS51873"/>
    </source>
</evidence>
<comment type="caution">
    <text evidence="9">The sequence shown here is derived from an EMBL/GenBank/DDBJ whole genome shotgun (WGS) entry which is preliminary data.</text>
</comment>
<accession>A0ABN8T4Y0</accession>
<evidence type="ECO:0000313" key="9">
    <source>
        <dbReference type="EMBL" id="CAH3199398.1"/>
    </source>
</evidence>
<dbReference type="Proteomes" id="UP001159427">
    <property type="component" value="Unassembled WGS sequence"/>
</dbReference>
<keyword evidence="7" id="KW-0862">Zinc</keyword>
<keyword evidence="10" id="KW-1185">Reference proteome</keyword>
<feature type="domain" description="RING-type" evidence="8">
    <location>
        <begin position="1"/>
        <end position="67"/>
    </location>
</feature>
<dbReference type="InterPro" id="IPR051628">
    <property type="entry name" value="LUBAC_E3_Ligases"/>
</dbReference>
<evidence type="ECO:0000313" key="10">
    <source>
        <dbReference type="Proteomes" id="UP001159427"/>
    </source>
</evidence>
<evidence type="ECO:0000256" key="1">
    <source>
        <dbReference type="ARBA" id="ARBA00004906"/>
    </source>
</evidence>
<keyword evidence="6" id="KW-0833">Ubl conjugation pathway</keyword>
<dbReference type="Pfam" id="PF01485">
    <property type="entry name" value="IBR"/>
    <property type="match status" value="1"/>
</dbReference>
<organism evidence="9 10">
    <name type="scientific">Porites evermanni</name>
    <dbReference type="NCBI Taxonomy" id="104178"/>
    <lineage>
        <taxon>Eukaryota</taxon>
        <taxon>Metazoa</taxon>
        <taxon>Cnidaria</taxon>
        <taxon>Anthozoa</taxon>
        <taxon>Hexacorallia</taxon>
        <taxon>Scleractinia</taxon>
        <taxon>Fungiina</taxon>
        <taxon>Poritidae</taxon>
        <taxon>Porites</taxon>
    </lineage>
</organism>
<comment type="pathway">
    <text evidence="1">Protein modification; protein ubiquitination.</text>
</comment>
<keyword evidence="4" id="KW-0677">Repeat</keyword>
<keyword evidence="2" id="KW-0808">Transferase</keyword>
<evidence type="ECO:0000256" key="2">
    <source>
        <dbReference type="ARBA" id="ARBA00022679"/>
    </source>
</evidence>
<gene>
    <name evidence="9" type="ORF">PEVE_00041200</name>
</gene>